<organism evidence="3 4">
    <name type="scientific">Gordonibacter massiliensis</name>
    <name type="common">ex Traore et al. 2017</name>
    <dbReference type="NCBI Taxonomy" id="1841863"/>
    <lineage>
        <taxon>Bacteria</taxon>
        <taxon>Bacillati</taxon>
        <taxon>Actinomycetota</taxon>
        <taxon>Coriobacteriia</taxon>
        <taxon>Eggerthellales</taxon>
        <taxon>Eggerthellaceae</taxon>
        <taxon>Gordonibacter</taxon>
    </lineage>
</organism>
<keyword evidence="4" id="KW-1185">Reference proteome</keyword>
<feature type="chain" id="PRO_5032515543" description="LPXTG cell wall anchor domain-containing protein" evidence="2">
    <location>
        <begin position="25"/>
        <end position="185"/>
    </location>
</feature>
<feature type="signal peptide" evidence="2">
    <location>
        <begin position="1"/>
        <end position="24"/>
    </location>
</feature>
<sequence>MKKKIVAIACAAAMMLALPTLAWAAPSPSNNGTATGDNGVTAVVKAGSGAIEGVASTAEKASNVPAGTDVVASFKVTGDATDVSLTFNVGAKYAGYAYTVYVEHNDGTTEALTGTVAADGTISIHVDKLSVFSIAIGAAGTTANSNAGSTSPQTGVDLGTVAGATVVTAIAAGAVFVALRKKVTE</sequence>
<evidence type="ECO:0000313" key="3">
    <source>
        <dbReference type="EMBL" id="MBC2889928.1"/>
    </source>
</evidence>
<evidence type="ECO:0008006" key="5">
    <source>
        <dbReference type="Google" id="ProtNLM"/>
    </source>
</evidence>
<reference evidence="3 4" key="1">
    <citation type="submission" date="2020-08" db="EMBL/GenBank/DDBJ databases">
        <authorList>
            <person name="Liu C."/>
            <person name="Sun Q."/>
        </authorList>
    </citation>
    <scope>NUCLEOTIDE SEQUENCE [LARGE SCALE GENOMIC DNA]</scope>
    <source>
        <strain evidence="3 4">N22</strain>
    </source>
</reference>
<accession>A0A842JJC3</accession>
<feature type="transmembrane region" description="Helical" evidence="1">
    <location>
        <begin position="158"/>
        <end position="179"/>
    </location>
</feature>
<keyword evidence="1" id="KW-0812">Transmembrane</keyword>
<gene>
    <name evidence="3" type="ORF">H7313_11325</name>
</gene>
<evidence type="ECO:0000313" key="4">
    <source>
        <dbReference type="Proteomes" id="UP000587396"/>
    </source>
</evidence>
<keyword evidence="1" id="KW-1133">Transmembrane helix</keyword>
<protein>
    <recommendedName>
        <fullName evidence="5">LPXTG cell wall anchor domain-containing protein</fullName>
    </recommendedName>
</protein>
<comment type="caution">
    <text evidence="3">The sequence shown here is derived from an EMBL/GenBank/DDBJ whole genome shotgun (WGS) entry which is preliminary data.</text>
</comment>
<evidence type="ECO:0000256" key="1">
    <source>
        <dbReference type="SAM" id="Phobius"/>
    </source>
</evidence>
<dbReference type="Proteomes" id="UP000587396">
    <property type="component" value="Unassembled WGS sequence"/>
</dbReference>
<dbReference type="EMBL" id="JACMSE010000008">
    <property type="protein sequence ID" value="MBC2889928.1"/>
    <property type="molecule type" value="Genomic_DNA"/>
</dbReference>
<proteinExistence type="predicted"/>
<dbReference type="AlphaFoldDB" id="A0A842JJC3"/>
<keyword evidence="2" id="KW-0732">Signal</keyword>
<dbReference type="RefSeq" id="WP_185905691.1">
    <property type="nucleotide sequence ID" value="NZ_JACMSE010000008.1"/>
</dbReference>
<keyword evidence="1" id="KW-0472">Membrane</keyword>
<evidence type="ECO:0000256" key="2">
    <source>
        <dbReference type="SAM" id="SignalP"/>
    </source>
</evidence>
<name>A0A842JJC3_9ACTN</name>